<evidence type="ECO:0000313" key="2">
    <source>
        <dbReference type="Proteomes" id="UP000504603"/>
    </source>
</evidence>
<dbReference type="PANTHER" id="PTHR11439">
    <property type="entry name" value="GAG-POL-RELATED RETROTRANSPOSON"/>
    <property type="match status" value="1"/>
</dbReference>
<dbReference type="SUPFAM" id="SSF56672">
    <property type="entry name" value="DNA/RNA polymerases"/>
    <property type="match status" value="1"/>
</dbReference>
<dbReference type="RefSeq" id="XP_022153525.1">
    <property type="nucleotide sequence ID" value="XM_022297833.1"/>
</dbReference>
<feature type="domain" description="Reverse transcriptase Ty1/copia-type" evidence="1">
    <location>
        <begin position="5"/>
        <end position="92"/>
    </location>
</feature>
<dbReference type="InterPro" id="IPR043502">
    <property type="entry name" value="DNA/RNA_pol_sf"/>
</dbReference>
<protein>
    <submittedName>
        <fullName evidence="3">Uncharacterized protein LOC111021008</fullName>
    </submittedName>
</protein>
<dbReference type="AlphaFoldDB" id="A0A6J1DH30"/>
<name>A0A6J1DH30_MOMCH</name>
<dbReference type="KEGG" id="mcha:111021008"/>
<organism evidence="2 3">
    <name type="scientific">Momordica charantia</name>
    <name type="common">Bitter gourd</name>
    <name type="synonym">Balsam pear</name>
    <dbReference type="NCBI Taxonomy" id="3673"/>
    <lineage>
        <taxon>Eukaryota</taxon>
        <taxon>Viridiplantae</taxon>
        <taxon>Streptophyta</taxon>
        <taxon>Embryophyta</taxon>
        <taxon>Tracheophyta</taxon>
        <taxon>Spermatophyta</taxon>
        <taxon>Magnoliopsida</taxon>
        <taxon>eudicotyledons</taxon>
        <taxon>Gunneridae</taxon>
        <taxon>Pentapetalae</taxon>
        <taxon>rosids</taxon>
        <taxon>fabids</taxon>
        <taxon>Cucurbitales</taxon>
        <taxon>Cucurbitaceae</taxon>
        <taxon>Momordiceae</taxon>
        <taxon>Momordica</taxon>
    </lineage>
</organism>
<proteinExistence type="predicted"/>
<keyword evidence="2" id="KW-1185">Reference proteome</keyword>
<gene>
    <name evidence="3" type="primary">LOC111021008</name>
</gene>
<evidence type="ECO:0000259" key="1">
    <source>
        <dbReference type="Pfam" id="PF07727"/>
    </source>
</evidence>
<dbReference type="OrthoDB" id="414945at2759"/>
<dbReference type="Pfam" id="PF07727">
    <property type="entry name" value="RVT_2"/>
    <property type="match status" value="1"/>
</dbReference>
<dbReference type="PANTHER" id="PTHR11439:SF455">
    <property type="entry name" value="RLK (RECEPTOR-LIKE PROTEIN KINASE) 8, PUTATIVE-RELATED"/>
    <property type="match status" value="1"/>
</dbReference>
<dbReference type="Proteomes" id="UP000504603">
    <property type="component" value="Unplaced"/>
</dbReference>
<accession>A0A6J1DH30</accession>
<dbReference type="InterPro" id="IPR013103">
    <property type="entry name" value="RVT_2"/>
</dbReference>
<dbReference type="GeneID" id="111021008"/>
<reference evidence="3" key="1">
    <citation type="submission" date="2025-08" db="UniProtKB">
        <authorList>
            <consortium name="RefSeq"/>
        </authorList>
    </citation>
    <scope>IDENTIFICATION</scope>
    <source>
        <strain evidence="3">OHB3-1</strain>
    </source>
</reference>
<evidence type="ECO:0000313" key="3">
    <source>
        <dbReference type="RefSeq" id="XP_022153525.1"/>
    </source>
</evidence>
<sequence length="263" mass="29672">MFIYKTSSKIVIFLIYVDDIIVTGNDSALVSHFIVALGNQFSIKDFGDLSYFLGIQVTKTAGTLHLLQEKYISDLLKRANMSDSKAISSPMATGTPLSIADGTPLENPYEYKSLVGALQYCTLTRPDISYFVNKLCQFLYSPTTSHWNAMKRLLRYLKSSSTHGLLVTKSASLSLMCYTDANWASCPDDRRVPVGFAPFWEPTSFHGTQGSRRLLLVLVSYQSIEVCLMLQLISFGYNHFFMNLEFRLLAHRFYCVTILVLLT</sequence>